<evidence type="ECO:0000313" key="4">
    <source>
        <dbReference type="Proteomes" id="UP001165085"/>
    </source>
</evidence>
<dbReference type="Gene3D" id="3.30.1520.10">
    <property type="entry name" value="Phox-like domain"/>
    <property type="match status" value="1"/>
</dbReference>
<dbReference type="CDD" id="cd06093">
    <property type="entry name" value="PX_domain"/>
    <property type="match status" value="1"/>
</dbReference>
<feature type="domain" description="PX" evidence="2">
    <location>
        <begin position="198"/>
        <end position="310"/>
    </location>
</feature>
<dbReference type="AlphaFoldDB" id="A0A9W7ERX3"/>
<dbReference type="Pfam" id="PF00787">
    <property type="entry name" value="PX"/>
    <property type="match status" value="1"/>
</dbReference>
<comment type="caution">
    <text evidence="3">The sequence shown here is derived from an EMBL/GenBank/DDBJ whole genome shotgun (WGS) entry which is preliminary data.</text>
</comment>
<feature type="compositionally biased region" description="Basic residues" evidence="1">
    <location>
        <begin position="30"/>
        <end position="44"/>
    </location>
</feature>
<feature type="compositionally biased region" description="Acidic residues" evidence="1">
    <location>
        <begin position="120"/>
        <end position="130"/>
    </location>
</feature>
<dbReference type="Proteomes" id="UP001165085">
    <property type="component" value="Unassembled WGS sequence"/>
</dbReference>
<proteinExistence type="predicted"/>
<dbReference type="InterPro" id="IPR036871">
    <property type="entry name" value="PX_dom_sf"/>
</dbReference>
<feature type="region of interest" description="Disordered" evidence="1">
    <location>
        <begin position="1"/>
        <end position="131"/>
    </location>
</feature>
<name>A0A9W7ERX3_9STRA</name>
<evidence type="ECO:0000256" key="1">
    <source>
        <dbReference type="SAM" id="MobiDB-lite"/>
    </source>
</evidence>
<dbReference type="OrthoDB" id="203937at2759"/>
<feature type="region of interest" description="Disordered" evidence="1">
    <location>
        <begin position="345"/>
        <end position="393"/>
    </location>
</feature>
<sequence>MSTSPSTQTSATASPNPSTRVVGFSAPRSSRVRRGLRVGRSHSPRRGEGEDLEPRIPQLALSVVSSGTSSLHSESPQSAGLHRGGGGDKVEEVEEANTKAVGPNRSRISGNRNRLGSISDTEEDIEDDIGEAMPGGGESGVDGLEESIFRSLYIHSDFSAKMAAHKAVAMPKRKTGKCKHGLDFGVCTENECCEIVTAKIVQSDRRMSVSKYTGRKLVEYRIAVVFVSCQASVWHRYSGFRSFYEFWVQKYPQHAERFKMFPRKHMNKWAKSVTEERMTQLNEFLQEIVNDPVLKNDDLFKSFLSVDENTRRQFYDSSATQSHKVEIRELSKEFDAKMQKVKAKRKSLMKKKGDGGGGGVEDKDVGIEDTISMLKEAKGEQEKESQVAKKEAK</sequence>
<protein>
    <recommendedName>
        <fullName evidence="2">PX domain-containing protein</fullName>
    </recommendedName>
</protein>
<dbReference type="InterPro" id="IPR001683">
    <property type="entry name" value="PX_dom"/>
</dbReference>
<dbReference type="SUPFAM" id="SSF64268">
    <property type="entry name" value="PX domain"/>
    <property type="match status" value="1"/>
</dbReference>
<accession>A0A9W7ERX3</accession>
<feature type="compositionally biased region" description="Basic and acidic residues" evidence="1">
    <location>
        <begin position="45"/>
        <end position="54"/>
    </location>
</feature>
<evidence type="ECO:0000259" key="2">
    <source>
        <dbReference type="PROSITE" id="PS50195"/>
    </source>
</evidence>
<organism evidence="3 4">
    <name type="scientific">Triparma strigata</name>
    <dbReference type="NCBI Taxonomy" id="1606541"/>
    <lineage>
        <taxon>Eukaryota</taxon>
        <taxon>Sar</taxon>
        <taxon>Stramenopiles</taxon>
        <taxon>Ochrophyta</taxon>
        <taxon>Bolidophyceae</taxon>
        <taxon>Parmales</taxon>
        <taxon>Triparmaceae</taxon>
        <taxon>Triparma</taxon>
    </lineage>
</organism>
<dbReference type="PANTHER" id="PTHR10555">
    <property type="entry name" value="SORTING NEXIN"/>
    <property type="match status" value="1"/>
</dbReference>
<gene>
    <name evidence="3" type="ORF">TrST_g5981</name>
</gene>
<dbReference type="SMART" id="SM00312">
    <property type="entry name" value="PX"/>
    <property type="match status" value="1"/>
</dbReference>
<feature type="compositionally biased region" description="Low complexity" evidence="1">
    <location>
        <begin position="61"/>
        <end position="75"/>
    </location>
</feature>
<feature type="compositionally biased region" description="Basic and acidic residues" evidence="1">
    <location>
        <begin position="375"/>
        <end position="393"/>
    </location>
</feature>
<dbReference type="PANTHER" id="PTHR10555:SF170">
    <property type="entry name" value="FI18122P1"/>
    <property type="match status" value="1"/>
</dbReference>
<dbReference type="PROSITE" id="PS50195">
    <property type="entry name" value="PX"/>
    <property type="match status" value="1"/>
</dbReference>
<dbReference type="GO" id="GO:0005768">
    <property type="term" value="C:endosome"/>
    <property type="evidence" value="ECO:0007669"/>
    <property type="project" value="TreeGrafter"/>
</dbReference>
<dbReference type="GO" id="GO:0035091">
    <property type="term" value="F:phosphatidylinositol binding"/>
    <property type="evidence" value="ECO:0007669"/>
    <property type="project" value="InterPro"/>
</dbReference>
<dbReference type="EMBL" id="BRXY01000331">
    <property type="protein sequence ID" value="GMH87583.1"/>
    <property type="molecule type" value="Genomic_DNA"/>
</dbReference>
<feature type="compositionally biased region" description="Low complexity" evidence="1">
    <location>
        <begin position="1"/>
        <end position="19"/>
    </location>
</feature>
<keyword evidence="4" id="KW-1185">Reference proteome</keyword>
<evidence type="ECO:0000313" key="3">
    <source>
        <dbReference type="EMBL" id="GMH87583.1"/>
    </source>
</evidence>
<reference evidence="4" key="1">
    <citation type="journal article" date="2023" name="Commun. Biol.">
        <title>Genome analysis of Parmales, the sister group of diatoms, reveals the evolutionary specialization of diatoms from phago-mixotrophs to photoautotrophs.</title>
        <authorList>
            <person name="Ban H."/>
            <person name="Sato S."/>
            <person name="Yoshikawa S."/>
            <person name="Yamada K."/>
            <person name="Nakamura Y."/>
            <person name="Ichinomiya M."/>
            <person name="Sato N."/>
            <person name="Blanc-Mathieu R."/>
            <person name="Endo H."/>
            <person name="Kuwata A."/>
            <person name="Ogata H."/>
        </authorList>
    </citation>
    <scope>NUCLEOTIDE SEQUENCE [LARGE SCALE GENOMIC DNA]</scope>
    <source>
        <strain evidence="4">NIES 3701</strain>
    </source>
</reference>